<feature type="domain" description="HTH tetR-type" evidence="5">
    <location>
        <begin position="11"/>
        <end position="71"/>
    </location>
</feature>
<evidence type="ECO:0000256" key="2">
    <source>
        <dbReference type="ARBA" id="ARBA00023125"/>
    </source>
</evidence>
<dbReference type="InterPro" id="IPR001647">
    <property type="entry name" value="HTH_TetR"/>
</dbReference>
<evidence type="ECO:0000313" key="6">
    <source>
        <dbReference type="EMBL" id="MEI4279959.1"/>
    </source>
</evidence>
<gene>
    <name evidence="6" type="ORF">UXQ13_15930</name>
</gene>
<dbReference type="InterPro" id="IPR009057">
    <property type="entry name" value="Homeodomain-like_sf"/>
</dbReference>
<dbReference type="PRINTS" id="PR00455">
    <property type="entry name" value="HTHTETR"/>
</dbReference>
<dbReference type="InterPro" id="IPR050109">
    <property type="entry name" value="HTH-type_TetR-like_transc_reg"/>
</dbReference>
<keyword evidence="7" id="KW-1185">Reference proteome</keyword>
<accession>A0ABU8EAW3</accession>
<dbReference type="Pfam" id="PF00440">
    <property type="entry name" value="TetR_N"/>
    <property type="match status" value="1"/>
</dbReference>
<dbReference type="PROSITE" id="PS01081">
    <property type="entry name" value="HTH_TETR_1"/>
    <property type="match status" value="1"/>
</dbReference>
<dbReference type="PANTHER" id="PTHR30055">
    <property type="entry name" value="HTH-TYPE TRANSCRIPTIONAL REGULATOR RUTR"/>
    <property type="match status" value="1"/>
</dbReference>
<dbReference type="SUPFAM" id="SSF46689">
    <property type="entry name" value="Homeodomain-like"/>
    <property type="match status" value="1"/>
</dbReference>
<evidence type="ECO:0000313" key="7">
    <source>
        <dbReference type="Proteomes" id="UP001373496"/>
    </source>
</evidence>
<protein>
    <submittedName>
        <fullName evidence="6">TetR family transcriptional regulator</fullName>
    </submittedName>
</protein>
<feature type="DNA-binding region" description="H-T-H motif" evidence="4">
    <location>
        <begin position="34"/>
        <end position="53"/>
    </location>
</feature>
<keyword evidence="3" id="KW-0804">Transcription</keyword>
<evidence type="ECO:0000259" key="5">
    <source>
        <dbReference type="PROSITE" id="PS50977"/>
    </source>
</evidence>
<keyword evidence="1" id="KW-0805">Transcription regulation</keyword>
<sequence>MPTPVREQQRRDSWAAVQAAALALVSERGFDAVTVEDVAVAAGVSRRTFFNHFPTKAAALFDPHPDDAEALAALLAGADTSGGVWPALREVCLALVARQEEVLAVRRRLVGDPELDAYHRTAHRHVGEAIDGWVGAQLPDDPFSARLVGETAAAVLMTAFLSWSPDDDPARFAELVGRGFDLVGTGFA</sequence>
<evidence type="ECO:0000256" key="3">
    <source>
        <dbReference type="ARBA" id="ARBA00023163"/>
    </source>
</evidence>
<comment type="caution">
    <text evidence="6">The sequence shown here is derived from an EMBL/GenBank/DDBJ whole genome shotgun (WGS) entry which is preliminary data.</text>
</comment>
<name>A0ABU8EAW3_9ACTN</name>
<dbReference type="Proteomes" id="UP001373496">
    <property type="component" value="Unassembled WGS sequence"/>
</dbReference>
<organism evidence="6 7">
    <name type="scientific">Klenkia terrae</name>
    <dbReference type="NCBI Taxonomy" id="1052259"/>
    <lineage>
        <taxon>Bacteria</taxon>
        <taxon>Bacillati</taxon>
        <taxon>Actinomycetota</taxon>
        <taxon>Actinomycetes</taxon>
        <taxon>Geodermatophilales</taxon>
        <taxon>Geodermatophilaceae</taxon>
        <taxon>Klenkia</taxon>
    </lineage>
</organism>
<dbReference type="EMBL" id="JBAPLV010000018">
    <property type="protein sequence ID" value="MEI4279959.1"/>
    <property type="molecule type" value="Genomic_DNA"/>
</dbReference>
<reference evidence="6 7" key="1">
    <citation type="submission" date="2024-03" db="EMBL/GenBank/DDBJ databases">
        <title>Draft genome sequence of Klenkia terrae.</title>
        <authorList>
            <person name="Duangmal K."/>
            <person name="Chantavorakit T."/>
        </authorList>
    </citation>
    <scope>NUCLEOTIDE SEQUENCE [LARGE SCALE GENOMIC DNA]</scope>
    <source>
        <strain evidence="6 7">JCM 17786</strain>
    </source>
</reference>
<keyword evidence="2 4" id="KW-0238">DNA-binding</keyword>
<evidence type="ECO:0000256" key="1">
    <source>
        <dbReference type="ARBA" id="ARBA00023015"/>
    </source>
</evidence>
<dbReference type="RefSeq" id="WP_225233913.1">
    <property type="nucleotide sequence ID" value="NZ_JBAPLV010000018.1"/>
</dbReference>
<proteinExistence type="predicted"/>
<dbReference type="PANTHER" id="PTHR30055:SF238">
    <property type="entry name" value="MYCOFACTOCIN BIOSYNTHESIS TRANSCRIPTIONAL REGULATOR MFTR-RELATED"/>
    <property type="match status" value="1"/>
</dbReference>
<evidence type="ECO:0000256" key="4">
    <source>
        <dbReference type="PROSITE-ProRule" id="PRU00335"/>
    </source>
</evidence>
<dbReference type="InterPro" id="IPR023772">
    <property type="entry name" value="DNA-bd_HTH_TetR-type_CS"/>
</dbReference>
<dbReference type="PROSITE" id="PS50977">
    <property type="entry name" value="HTH_TETR_2"/>
    <property type="match status" value="1"/>
</dbReference>
<dbReference type="Gene3D" id="1.10.357.10">
    <property type="entry name" value="Tetracycline Repressor, domain 2"/>
    <property type="match status" value="1"/>
</dbReference>